<evidence type="ECO:0000313" key="5">
    <source>
        <dbReference type="EMBL" id="RHD57434.1"/>
    </source>
</evidence>
<dbReference type="GO" id="GO:0031564">
    <property type="term" value="P:transcription antitermination"/>
    <property type="evidence" value="ECO:0007669"/>
    <property type="project" value="UniProtKB-KW"/>
</dbReference>
<evidence type="ECO:0000256" key="2">
    <source>
        <dbReference type="ARBA" id="ARBA00023015"/>
    </source>
</evidence>
<keyword evidence="3" id="KW-0804">Transcription</keyword>
<dbReference type="InterPro" id="IPR047663">
    <property type="entry name" value="Transcription_antiterm_LoaP"/>
</dbReference>
<reference evidence="5 6" key="1">
    <citation type="submission" date="2018-08" db="EMBL/GenBank/DDBJ databases">
        <title>A genome reference for cultivated species of the human gut microbiota.</title>
        <authorList>
            <person name="Zou Y."/>
            <person name="Xue W."/>
            <person name="Luo G."/>
        </authorList>
    </citation>
    <scope>NUCLEOTIDE SEQUENCE [LARGE SCALE GENOMIC DNA]</scope>
    <source>
        <strain evidence="5 6">AM30-5LB</strain>
    </source>
</reference>
<dbReference type="SUPFAM" id="SSF50104">
    <property type="entry name" value="Translation proteins SH3-like domain"/>
    <property type="match status" value="1"/>
</dbReference>
<dbReference type="SUPFAM" id="SSF82679">
    <property type="entry name" value="N-utilization substance G protein NusG, N-terminal domain"/>
    <property type="match status" value="1"/>
</dbReference>
<dbReference type="AlphaFoldDB" id="A0A414FZM9"/>
<dbReference type="RefSeq" id="WP_118271237.1">
    <property type="nucleotide sequence ID" value="NZ_QSJI01000001.1"/>
</dbReference>
<dbReference type="Gene3D" id="3.30.70.940">
    <property type="entry name" value="NusG, N-terminal domain"/>
    <property type="match status" value="1"/>
</dbReference>
<evidence type="ECO:0000313" key="6">
    <source>
        <dbReference type="Proteomes" id="UP000286050"/>
    </source>
</evidence>
<organism evidence="5 6">
    <name type="scientific">Collinsella intestinalis</name>
    <dbReference type="NCBI Taxonomy" id="147207"/>
    <lineage>
        <taxon>Bacteria</taxon>
        <taxon>Bacillati</taxon>
        <taxon>Actinomycetota</taxon>
        <taxon>Coriobacteriia</taxon>
        <taxon>Coriobacteriales</taxon>
        <taxon>Coriobacteriaceae</taxon>
        <taxon>Collinsella</taxon>
    </lineage>
</organism>
<dbReference type="SMART" id="SM00738">
    <property type="entry name" value="NGN"/>
    <property type="match status" value="1"/>
</dbReference>
<dbReference type="Pfam" id="PF02357">
    <property type="entry name" value="NusG"/>
    <property type="match status" value="1"/>
</dbReference>
<comment type="caution">
    <text evidence="5">The sequence shown here is derived from an EMBL/GenBank/DDBJ whole genome shotgun (WGS) entry which is preliminary data.</text>
</comment>
<dbReference type="InterPro" id="IPR008991">
    <property type="entry name" value="Translation_prot_SH3-like_sf"/>
</dbReference>
<protein>
    <submittedName>
        <fullName evidence="5">Antiterminator LoaP</fullName>
    </submittedName>
</protein>
<sequence length="172" mass="19236">MSKGSWYVVQVTTGAERRFCSLLELLSPPGAVEECFSPRYATQIKKAGEWIDVQKPLLPGYVIVVSDQLDLVMHTLREIPEFTRLLKIGESFVPLAAEERARIEALSNNYNRCIDMSMGVIEHGRVVVQSGPLCGREAMIVSVNRHKNVAFVEFEICGRMVKTKVGLGIVNR</sequence>
<dbReference type="Proteomes" id="UP000286050">
    <property type="component" value="Unassembled WGS sequence"/>
</dbReference>
<dbReference type="EMBL" id="QSJI01000001">
    <property type="protein sequence ID" value="RHD57434.1"/>
    <property type="molecule type" value="Genomic_DNA"/>
</dbReference>
<evidence type="ECO:0000259" key="4">
    <source>
        <dbReference type="SMART" id="SM00738"/>
    </source>
</evidence>
<gene>
    <name evidence="5" type="primary">loaP</name>
    <name evidence="5" type="ORF">DW787_00900</name>
</gene>
<dbReference type="NCBIfam" id="NF033641">
    <property type="entry name" value="antiterm_LoaP"/>
    <property type="match status" value="1"/>
</dbReference>
<evidence type="ECO:0000256" key="3">
    <source>
        <dbReference type="ARBA" id="ARBA00023163"/>
    </source>
</evidence>
<dbReference type="InterPro" id="IPR006645">
    <property type="entry name" value="NGN-like_dom"/>
</dbReference>
<dbReference type="PANTHER" id="PTHR30265">
    <property type="entry name" value="RHO-INTERACTING TRANSCRIPTION TERMINATION FACTOR NUSG"/>
    <property type="match status" value="1"/>
</dbReference>
<dbReference type="GO" id="GO:0006354">
    <property type="term" value="P:DNA-templated transcription elongation"/>
    <property type="evidence" value="ECO:0007669"/>
    <property type="project" value="InterPro"/>
</dbReference>
<keyword evidence="1" id="KW-0889">Transcription antitermination</keyword>
<evidence type="ECO:0000256" key="1">
    <source>
        <dbReference type="ARBA" id="ARBA00022814"/>
    </source>
</evidence>
<accession>A0A414FZM9</accession>
<dbReference type="InterPro" id="IPR043425">
    <property type="entry name" value="NusG-like"/>
</dbReference>
<proteinExistence type="predicted"/>
<name>A0A414FZM9_9ACTN</name>
<dbReference type="InterPro" id="IPR036735">
    <property type="entry name" value="NGN_dom_sf"/>
</dbReference>
<keyword evidence="2" id="KW-0805">Transcription regulation</keyword>
<dbReference type="PANTHER" id="PTHR30265:SF4">
    <property type="entry name" value="KOW MOTIF FAMILY PROTEIN, EXPRESSED"/>
    <property type="match status" value="1"/>
</dbReference>
<feature type="domain" description="NusG-like N-terminal" evidence="4">
    <location>
        <begin position="3"/>
        <end position="107"/>
    </location>
</feature>